<sequence>MGLTDQLSKGRGTRFIAEYISFIRGIADELAIIGSPVPNPNLILYVLNGVGPDFKELTVAIRAQDTVIGFEGLHDKLVEYKSFLKHVESNPVNITANAARFNL</sequence>
<evidence type="ECO:0000313" key="2">
    <source>
        <dbReference type="Proteomes" id="UP001415857"/>
    </source>
</evidence>
<accession>A0AAP0RWC6</accession>
<dbReference type="PANTHER" id="PTHR47481">
    <property type="match status" value="1"/>
</dbReference>
<gene>
    <name evidence="1" type="ORF">L1049_014451</name>
</gene>
<dbReference type="Proteomes" id="UP001415857">
    <property type="component" value="Unassembled WGS sequence"/>
</dbReference>
<name>A0AAP0RWC6_LIQFO</name>
<protein>
    <submittedName>
        <fullName evidence="1">Uncharacterized protein</fullName>
    </submittedName>
</protein>
<comment type="caution">
    <text evidence="1">The sequence shown here is derived from an EMBL/GenBank/DDBJ whole genome shotgun (WGS) entry which is preliminary data.</text>
</comment>
<evidence type="ECO:0000313" key="1">
    <source>
        <dbReference type="EMBL" id="KAK9286071.1"/>
    </source>
</evidence>
<dbReference type="PANTHER" id="PTHR47481:SF9">
    <property type="entry name" value="RETROTRANSPOSON GAG DOMAIN-CONTAINING PROTEIN"/>
    <property type="match status" value="1"/>
</dbReference>
<organism evidence="1 2">
    <name type="scientific">Liquidambar formosana</name>
    <name type="common">Formosan gum</name>
    <dbReference type="NCBI Taxonomy" id="63359"/>
    <lineage>
        <taxon>Eukaryota</taxon>
        <taxon>Viridiplantae</taxon>
        <taxon>Streptophyta</taxon>
        <taxon>Embryophyta</taxon>
        <taxon>Tracheophyta</taxon>
        <taxon>Spermatophyta</taxon>
        <taxon>Magnoliopsida</taxon>
        <taxon>eudicotyledons</taxon>
        <taxon>Gunneridae</taxon>
        <taxon>Pentapetalae</taxon>
        <taxon>Saxifragales</taxon>
        <taxon>Altingiaceae</taxon>
        <taxon>Liquidambar</taxon>
    </lineage>
</organism>
<proteinExistence type="predicted"/>
<dbReference type="AlphaFoldDB" id="A0AAP0RWC6"/>
<dbReference type="EMBL" id="JBBPBK010000004">
    <property type="protein sequence ID" value="KAK9286071.1"/>
    <property type="molecule type" value="Genomic_DNA"/>
</dbReference>
<keyword evidence="2" id="KW-1185">Reference proteome</keyword>
<reference evidence="1 2" key="1">
    <citation type="journal article" date="2024" name="Plant J.">
        <title>Genome sequences and population genomics reveal climatic adaptation and genomic divergence between two closely related sweetgum species.</title>
        <authorList>
            <person name="Xu W.Q."/>
            <person name="Ren C.Q."/>
            <person name="Zhang X.Y."/>
            <person name="Comes H.P."/>
            <person name="Liu X.H."/>
            <person name="Li Y.G."/>
            <person name="Kettle C.J."/>
            <person name="Jalonen R."/>
            <person name="Gaisberger H."/>
            <person name="Ma Y.Z."/>
            <person name="Qiu Y.X."/>
        </authorList>
    </citation>
    <scope>NUCLEOTIDE SEQUENCE [LARGE SCALE GENOMIC DNA]</scope>
    <source>
        <strain evidence="1">Hangzhou</strain>
    </source>
</reference>